<dbReference type="AlphaFoldDB" id="A0AB73I6F9"/>
<sequence length="384" mass="42513">MRIVHVTEAFGGGVLSMLTELCNRAAAIGAHVTVLYSTRPETPKNFIELFHPKVDLVHVSMCRDVHVRKDWSSVWELAKHIRRCDPTVIHLHSSKAGVLGRAAARIATQNAKVLYSPHGLAFLRRDVSRAKQLAYLMFERMADMMGGTVVACSPGELREIEEKVRVKDATLIENGVDISSIPLRKNREDGNVVVGMNGRASFQKHHELFISLANTLHDATTRFVWIGGNSEELPDASQASALMCSGWLTRSRALSLMSELDIYVQTSRWEGMPVALIEAQVAGIPAVVTDVVGNRDVVVHGVTGFVGSDEEMPGYLKQLRGDRKLREQMGAAARELAVAKFSMDTIFHRWLNTYESSGEKHVKEVLDTHSIVPCDIQPNPDKSL</sequence>
<comment type="caution">
    <text evidence="3">The sequence shown here is derived from an EMBL/GenBank/DDBJ whole genome shotgun (WGS) entry which is preliminary data.</text>
</comment>
<dbReference type="Proteomes" id="UP001229486">
    <property type="component" value="Unassembled WGS sequence"/>
</dbReference>
<feature type="domain" description="Glycosyltransferase subfamily 4-like N-terminal" evidence="2">
    <location>
        <begin position="12"/>
        <end position="179"/>
    </location>
</feature>
<proteinExistence type="predicted"/>
<dbReference type="Gene3D" id="3.40.50.2000">
    <property type="entry name" value="Glycogen Phosphorylase B"/>
    <property type="match status" value="2"/>
</dbReference>
<dbReference type="InterPro" id="IPR001296">
    <property type="entry name" value="Glyco_trans_1"/>
</dbReference>
<evidence type="ECO:0000313" key="3">
    <source>
        <dbReference type="EMBL" id="MDP9645027.1"/>
    </source>
</evidence>
<evidence type="ECO:0000259" key="2">
    <source>
        <dbReference type="Pfam" id="PF13439"/>
    </source>
</evidence>
<dbReference type="EMBL" id="JAURTK010000001">
    <property type="protein sequence ID" value="MDP9645027.1"/>
    <property type="molecule type" value="Genomic_DNA"/>
</dbReference>
<dbReference type="Pfam" id="PF13439">
    <property type="entry name" value="Glyco_transf_4"/>
    <property type="match status" value="1"/>
</dbReference>
<dbReference type="PANTHER" id="PTHR45947:SF3">
    <property type="entry name" value="SULFOQUINOVOSYL TRANSFERASE SQD2"/>
    <property type="match status" value="1"/>
</dbReference>
<dbReference type="Pfam" id="PF00534">
    <property type="entry name" value="Glycos_transf_1"/>
    <property type="match status" value="1"/>
</dbReference>
<dbReference type="InterPro" id="IPR028098">
    <property type="entry name" value="Glyco_trans_4-like_N"/>
</dbReference>
<dbReference type="SUPFAM" id="SSF53756">
    <property type="entry name" value="UDP-Glycosyltransferase/glycogen phosphorylase"/>
    <property type="match status" value="1"/>
</dbReference>
<dbReference type="RefSeq" id="WP_392392553.1">
    <property type="nucleotide sequence ID" value="NZ_JAURTK010000001.1"/>
</dbReference>
<gene>
    <name evidence="3" type="ORF">J2793_000449</name>
</gene>
<feature type="domain" description="Glycosyl transferase family 1" evidence="1">
    <location>
        <begin position="186"/>
        <end position="335"/>
    </location>
</feature>
<dbReference type="GO" id="GO:0016757">
    <property type="term" value="F:glycosyltransferase activity"/>
    <property type="evidence" value="ECO:0007669"/>
    <property type="project" value="InterPro"/>
</dbReference>
<protein>
    <submittedName>
        <fullName evidence="3">Glycosyltransferase involved in cell wall biosynthesis</fullName>
    </submittedName>
</protein>
<dbReference type="PANTHER" id="PTHR45947">
    <property type="entry name" value="SULFOQUINOVOSYL TRANSFERASE SQD2"/>
    <property type="match status" value="1"/>
</dbReference>
<reference evidence="3" key="1">
    <citation type="submission" date="2023-07" db="EMBL/GenBank/DDBJ databases">
        <title>Sorghum-associated microbial communities from plants grown in Nebraska, USA.</title>
        <authorList>
            <person name="Schachtman D."/>
        </authorList>
    </citation>
    <scope>NUCLEOTIDE SEQUENCE</scope>
    <source>
        <strain evidence="3">DS1061</strain>
    </source>
</reference>
<evidence type="ECO:0000313" key="4">
    <source>
        <dbReference type="Proteomes" id="UP001229486"/>
    </source>
</evidence>
<name>A0AB73I6F9_9BURK</name>
<organism evidence="3 4">
    <name type="scientific">Paraburkholderia caledonica</name>
    <dbReference type="NCBI Taxonomy" id="134536"/>
    <lineage>
        <taxon>Bacteria</taxon>
        <taxon>Pseudomonadati</taxon>
        <taxon>Pseudomonadota</taxon>
        <taxon>Betaproteobacteria</taxon>
        <taxon>Burkholderiales</taxon>
        <taxon>Burkholderiaceae</taxon>
        <taxon>Paraburkholderia</taxon>
    </lineage>
</organism>
<dbReference type="InterPro" id="IPR050194">
    <property type="entry name" value="Glycosyltransferase_grp1"/>
</dbReference>
<accession>A0AB73I6F9</accession>
<evidence type="ECO:0000259" key="1">
    <source>
        <dbReference type="Pfam" id="PF00534"/>
    </source>
</evidence>